<evidence type="ECO:0000313" key="1">
    <source>
        <dbReference type="EMBL" id="KAF3958153.1"/>
    </source>
</evidence>
<name>A0A8J4VE85_9ROSI</name>
<evidence type="ECO:0000313" key="2">
    <source>
        <dbReference type="Proteomes" id="UP000737018"/>
    </source>
</evidence>
<gene>
    <name evidence="1" type="ORF">CMV_016910</name>
</gene>
<proteinExistence type="predicted"/>
<dbReference type="EMBL" id="JRKL02002627">
    <property type="protein sequence ID" value="KAF3958153.1"/>
    <property type="molecule type" value="Genomic_DNA"/>
</dbReference>
<sequence length="137" mass="15988">MSCCYHCQLESGLCCRHHKFSSIAISLASWCGMRLLVISCILLKGIKHQLTPCALIIRKTFMLFICETSKGQPYLRVDNRLLLAFNFTSKGYCLLYQQVKMESKYLQMLKVYGFCVLLKIKLFIPPEWILQLLQRDR</sequence>
<dbReference type="Proteomes" id="UP000737018">
    <property type="component" value="Unassembled WGS sequence"/>
</dbReference>
<dbReference type="AlphaFoldDB" id="A0A8J4VE85"/>
<reference evidence="1" key="1">
    <citation type="submission" date="2020-03" db="EMBL/GenBank/DDBJ databases">
        <title>Castanea mollissima Vanexum genome sequencing.</title>
        <authorList>
            <person name="Staton M."/>
        </authorList>
    </citation>
    <scope>NUCLEOTIDE SEQUENCE</scope>
    <source>
        <tissue evidence="1">Leaf</tissue>
    </source>
</reference>
<protein>
    <submittedName>
        <fullName evidence="1">Uncharacterized protein</fullName>
    </submittedName>
</protein>
<organism evidence="1 2">
    <name type="scientific">Castanea mollissima</name>
    <name type="common">Chinese chestnut</name>
    <dbReference type="NCBI Taxonomy" id="60419"/>
    <lineage>
        <taxon>Eukaryota</taxon>
        <taxon>Viridiplantae</taxon>
        <taxon>Streptophyta</taxon>
        <taxon>Embryophyta</taxon>
        <taxon>Tracheophyta</taxon>
        <taxon>Spermatophyta</taxon>
        <taxon>Magnoliopsida</taxon>
        <taxon>eudicotyledons</taxon>
        <taxon>Gunneridae</taxon>
        <taxon>Pentapetalae</taxon>
        <taxon>rosids</taxon>
        <taxon>fabids</taxon>
        <taxon>Fagales</taxon>
        <taxon>Fagaceae</taxon>
        <taxon>Castanea</taxon>
    </lineage>
</organism>
<accession>A0A8J4VE85</accession>
<keyword evidence="2" id="KW-1185">Reference proteome</keyword>
<comment type="caution">
    <text evidence="1">The sequence shown here is derived from an EMBL/GenBank/DDBJ whole genome shotgun (WGS) entry which is preliminary data.</text>
</comment>